<name>A0A0E9RQ03_ANGAN</name>
<evidence type="ECO:0000313" key="1">
    <source>
        <dbReference type="EMBL" id="JAH30892.1"/>
    </source>
</evidence>
<organism evidence="1">
    <name type="scientific">Anguilla anguilla</name>
    <name type="common">European freshwater eel</name>
    <name type="synonym">Muraena anguilla</name>
    <dbReference type="NCBI Taxonomy" id="7936"/>
    <lineage>
        <taxon>Eukaryota</taxon>
        <taxon>Metazoa</taxon>
        <taxon>Chordata</taxon>
        <taxon>Craniata</taxon>
        <taxon>Vertebrata</taxon>
        <taxon>Euteleostomi</taxon>
        <taxon>Actinopterygii</taxon>
        <taxon>Neopterygii</taxon>
        <taxon>Teleostei</taxon>
        <taxon>Anguilliformes</taxon>
        <taxon>Anguillidae</taxon>
        <taxon>Anguilla</taxon>
    </lineage>
</organism>
<sequence>MSQINRIIGTAMEGTSVKHIYISHQYGFLLALP</sequence>
<dbReference type="EMBL" id="GBXM01077685">
    <property type="protein sequence ID" value="JAH30892.1"/>
    <property type="molecule type" value="Transcribed_RNA"/>
</dbReference>
<proteinExistence type="predicted"/>
<dbReference type="AlphaFoldDB" id="A0A0E9RQ03"/>
<reference evidence="1" key="1">
    <citation type="submission" date="2014-11" db="EMBL/GenBank/DDBJ databases">
        <authorList>
            <person name="Amaro Gonzalez C."/>
        </authorList>
    </citation>
    <scope>NUCLEOTIDE SEQUENCE</scope>
</reference>
<reference evidence="1" key="2">
    <citation type="journal article" date="2015" name="Fish Shellfish Immunol.">
        <title>Early steps in the European eel (Anguilla anguilla)-Vibrio vulnificus interaction in the gills: Role of the RtxA13 toxin.</title>
        <authorList>
            <person name="Callol A."/>
            <person name="Pajuelo D."/>
            <person name="Ebbesson L."/>
            <person name="Teles M."/>
            <person name="MacKenzie S."/>
            <person name="Amaro C."/>
        </authorList>
    </citation>
    <scope>NUCLEOTIDE SEQUENCE</scope>
</reference>
<accession>A0A0E9RQ03</accession>
<protein>
    <submittedName>
        <fullName evidence="1">Uncharacterized protein</fullName>
    </submittedName>
</protein>